<feature type="signal peptide" evidence="1">
    <location>
        <begin position="1"/>
        <end position="22"/>
    </location>
</feature>
<evidence type="ECO:0000256" key="1">
    <source>
        <dbReference type="SAM" id="SignalP"/>
    </source>
</evidence>
<protein>
    <submittedName>
        <fullName evidence="2">Uncharacterized protein</fullName>
    </submittedName>
</protein>
<proteinExistence type="predicted"/>
<gene>
    <name evidence="2" type="ORF">JOC58_000188</name>
</gene>
<dbReference type="EMBL" id="JAVDQH010000001">
    <property type="protein sequence ID" value="MDR6242304.1"/>
    <property type="molecule type" value="Genomic_DNA"/>
</dbReference>
<dbReference type="Proteomes" id="UP001185028">
    <property type="component" value="Unassembled WGS sequence"/>
</dbReference>
<keyword evidence="3" id="KW-1185">Reference proteome</keyword>
<name>A0ABU1ISS3_9BACL</name>
<keyword evidence="1" id="KW-0732">Signal</keyword>
<evidence type="ECO:0000313" key="2">
    <source>
        <dbReference type="EMBL" id="MDR6242304.1"/>
    </source>
</evidence>
<sequence>MNKFLIAIFVLLLLGFSQTSYVKATEYINPENLYVYSNDGSVFLGSLSTNTFNTYSVFNTYGAYGSKYSTTSIWNSYGTYGSKYSSYSATNRYTSTPPILVYKGKVMGYVTANPYLSNGISPQNLWTLARSL</sequence>
<feature type="chain" id="PRO_5046314289" evidence="1">
    <location>
        <begin position="23"/>
        <end position="132"/>
    </location>
</feature>
<dbReference type="RefSeq" id="WP_188774775.1">
    <property type="nucleotide sequence ID" value="NZ_BMMB01000003.1"/>
</dbReference>
<organism evidence="2 3">
    <name type="scientific">Paenibacillus hunanensis</name>
    <dbReference type="NCBI Taxonomy" id="539262"/>
    <lineage>
        <taxon>Bacteria</taxon>
        <taxon>Bacillati</taxon>
        <taxon>Bacillota</taxon>
        <taxon>Bacilli</taxon>
        <taxon>Bacillales</taxon>
        <taxon>Paenibacillaceae</taxon>
        <taxon>Paenibacillus</taxon>
    </lineage>
</organism>
<reference evidence="2 3" key="1">
    <citation type="submission" date="2023-07" db="EMBL/GenBank/DDBJ databases">
        <title>Genomic Encyclopedia of Type Strains, Phase IV (KMG-IV): sequencing the most valuable type-strain genomes for metagenomic binning, comparative biology and taxonomic classification.</title>
        <authorList>
            <person name="Goeker M."/>
        </authorList>
    </citation>
    <scope>NUCLEOTIDE SEQUENCE [LARGE SCALE GENOMIC DNA]</scope>
    <source>
        <strain evidence="2 3">DSM 22170</strain>
    </source>
</reference>
<accession>A0ABU1ISS3</accession>
<comment type="caution">
    <text evidence="2">The sequence shown here is derived from an EMBL/GenBank/DDBJ whole genome shotgun (WGS) entry which is preliminary data.</text>
</comment>
<evidence type="ECO:0000313" key="3">
    <source>
        <dbReference type="Proteomes" id="UP001185028"/>
    </source>
</evidence>